<dbReference type="PIRSF" id="PIRSF038959">
    <property type="entry name" value="SdpI"/>
    <property type="match status" value="1"/>
</dbReference>
<dbReference type="InterPro" id="IPR012867">
    <property type="entry name" value="DUF1648"/>
</dbReference>
<feature type="transmembrane region" description="Helical" evidence="1">
    <location>
        <begin position="73"/>
        <end position="96"/>
    </location>
</feature>
<keyword evidence="1" id="KW-0812">Transmembrane</keyword>
<feature type="domain" description="DUF1648" evidence="2">
    <location>
        <begin position="37"/>
        <end position="85"/>
    </location>
</feature>
<dbReference type="RefSeq" id="WP_227874531.1">
    <property type="nucleotide sequence ID" value="NZ_BSUW01000001.1"/>
</dbReference>
<keyword evidence="1" id="KW-0472">Membrane</keyword>
<name>A0AA37XJT2_9ENTE</name>
<dbReference type="PANTHER" id="PTHR37810:SF5">
    <property type="entry name" value="IMMUNITY PROTEIN SDPI"/>
    <property type="match status" value="1"/>
</dbReference>
<proteinExistence type="predicted"/>
<dbReference type="Proteomes" id="UP001157039">
    <property type="component" value="Unassembled WGS sequence"/>
</dbReference>
<dbReference type="Pfam" id="PF07853">
    <property type="entry name" value="DUF1648"/>
    <property type="match status" value="1"/>
</dbReference>
<evidence type="ECO:0000259" key="2">
    <source>
        <dbReference type="Pfam" id="PF07853"/>
    </source>
</evidence>
<feature type="transmembrane region" description="Helical" evidence="1">
    <location>
        <begin position="210"/>
        <end position="229"/>
    </location>
</feature>
<dbReference type="Pfam" id="PF13630">
    <property type="entry name" value="SdpI"/>
    <property type="match status" value="1"/>
</dbReference>
<comment type="caution">
    <text evidence="3">The sequence shown here is derived from an EMBL/GenBank/DDBJ whole genome shotgun (WGS) entry which is preliminary data.</text>
</comment>
<evidence type="ECO:0000313" key="3">
    <source>
        <dbReference type="EMBL" id="GMA71371.1"/>
    </source>
</evidence>
<sequence length="233" mass="26308">MYPLNKSQANHYFTISVVLSKGHHHFGYAKLELVTSLLILLPTVVGLLLWGSLPDQIATHFGTNNEADGWSSKPMAVIGLPVFMLAIQWLVFFLTSYDPKKKNINPKIFKVVLWLIPIISIIVYLSTYMSALGYGVNIGLLVNLLVGVVFIVLGNYLHKVKQNYTIGIRIPWTLNSKENWNRTNRLASWLFIISGLLFILNAFLLQGWLLIIPIVAVVLVPFAYSFMMFKKGV</sequence>
<gene>
    <name evidence="3" type="ORF">GCM10025885_04200</name>
</gene>
<feature type="transmembrane region" description="Helical" evidence="1">
    <location>
        <begin position="131"/>
        <end position="153"/>
    </location>
</feature>
<dbReference type="EMBL" id="BSUW01000001">
    <property type="protein sequence ID" value="GMA71371.1"/>
    <property type="molecule type" value="Genomic_DNA"/>
</dbReference>
<dbReference type="AlphaFoldDB" id="A0AA37XJT2"/>
<dbReference type="GO" id="GO:0009636">
    <property type="term" value="P:response to toxic substance"/>
    <property type="evidence" value="ECO:0007669"/>
    <property type="project" value="TreeGrafter"/>
</dbReference>
<reference evidence="3 4" key="1">
    <citation type="journal article" date="2014" name="Int. J. Syst. Evol. Microbiol.">
        <title>Complete genome sequence of Corynebacterium casei LMG S-19264T (=DSM 44701T), isolated from a smear-ripened cheese.</title>
        <authorList>
            <consortium name="US DOE Joint Genome Institute (JGI-PGF)"/>
            <person name="Walter F."/>
            <person name="Albersmeier A."/>
            <person name="Kalinowski J."/>
            <person name="Ruckert C."/>
        </authorList>
    </citation>
    <scope>NUCLEOTIDE SEQUENCE [LARGE SCALE GENOMIC DNA]</scope>
    <source>
        <strain evidence="3 4">NBRC 114545</strain>
    </source>
</reference>
<evidence type="ECO:0000256" key="1">
    <source>
        <dbReference type="SAM" id="Phobius"/>
    </source>
</evidence>
<feature type="transmembrane region" description="Helical" evidence="1">
    <location>
        <begin position="31"/>
        <end position="53"/>
    </location>
</feature>
<dbReference type="InterPro" id="IPR026272">
    <property type="entry name" value="SdpI"/>
</dbReference>
<dbReference type="PANTHER" id="PTHR37810">
    <property type="entry name" value="IMMUNITY PROTEIN SDPI"/>
    <property type="match status" value="1"/>
</dbReference>
<accession>A0AA37XJT2</accession>
<feature type="transmembrane region" description="Helical" evidence="1">
    <location>
        <begin position="108"/>
        <end position="125"/>
    </location>
</feature>
<keyword evidence="1" id="KW-1133">Transmembrane helix</keyword>
<organism evidence="3 4">
    <name type="scientific">Tetragenococcus osmophilus</name>
    <dbReference type="NCBI Taxonomy" id="526944"/>
    <lineage>
        <taxon>Bacteria</taxon>
        <taxon>Bacillati</taxon>
        <taxon>Bacillota</taxon>
        <taxon>Bacilli</taxon>
        <taxon>Lactobacillales</taxon>
        <taxon>Enterococcaceae</taxon>
        <taxon>Tetragenococcus</taxon>
    </lineage>
</organism>
<evidence type="ECO:0000313" key="4">
    <source>
        <dbReference type="Proteomes" id="UP001157039"/>
    </source>
</evidence>
<feature type="transmembrane region" description="Helical" evidence="1">
    <location>
        <begin position="186"/>
        <end position="204"/>
    </location>
</feature>
<protein>
    <submittedName>
        <fullName evidence="3">Hemolysin expression modulating protein</fullName>
    </submittedName>
</protein>
<dbReference type="InterPro" id="IPR025962">
    <property type="entry name" value="SdpI/YhfL"/>
</dbReference>